<dbReference type="GO" id="GO:0005739">
    <property type="term" value="C:mitochondrion"/>
    <property type="evidence" value="ECO:0007669"/>
    <property type="project" value="TreeGrafter"/>
</dbReference>
<dbReference type="PRINTS" id="PR00326">
    <property type="entry name" value="GTP1OBG"/>
</dbReference>
<evidence type="ECO:0000256" key="2">
    <source>
        <dbReference type="ARBA" id="ARBA00022741"/>
    </source>
</evidence>
<keyword evidence="7" id="KW-1185">Reference proteome</keyword>
<dbReference type="GeneID" id="54345479"/>
<dbReference type="InterPro" id="IPR052279">
    <property type="entry name" value="EngB_GTPase"/>
</dbReference>
<keyword evidence="2" id="KW-0547">Nucleotide-binding</keyword>
<dbReference type="GO" id="GO:0005525">
    <property type="term" value="F:GTP binding"/>
    <property type="evidence" value="ECO:0007669"/>
    <property type="project" value="UniProtKB-KW"/>
</dbReference>
<feature type="domain" description="EngB-type G" evidence="5">
    <location>
        <begin position="48"/>
        <end position="231"/>
    </location>
</feature>
<dbReference type="InterPro" id="IPR006073">
    <property type="entry name" value="GTP-bd"/>
</dbReference>
<evidence type="ECO:0000256" key="3">
    <source>
        <dbReference type="ARBA" id="ARBA00022842"/>
    </source>
</evidence>
<dbReference type="EMBL" id="ML979009">
    <property type="protein sequence ID" value="KAF1923160.1"/>
    <property type="molecule type" value="Genomic_DNA"/>
</dbReference>
<dbReference type="AlphaFoldDB" id="A0A6A5R7I1"/>
<keyword evidence="4" id="KW-0342">GTP-binding</keyword>
<feature type="non-terminal residue" evidence="6">
    <location>
        <position position="1"/>
    </location>
</feature>
<dbReference type="PANTHER" id="PTHR46498">
    <property type="entry name" value="GTP-BINDING PROTEIN 8"/>
    <property type="match status" value="1"/>
</dbReference>
<reference evidence="6" key="1">
    <citation type="journal article" date="2020" name="Stud. Mycol.">
        <title>101 Dothideomycetes genomes: a test case for predicting lifestyles and emergence of pathogens.</title>
        <authorList>
            <person name="Haridas S."/>
            <person name="Albert R."/>
            <person name="Binder M."/>
            <person name="Bloem J."/>
            <person name="Labutti K."/>
            <person name="Salamov A."/>
            <person name="Andreopoulos B."/>
            <person name="Baker S."/>
            <person name="Barry K."/>
            <person name="Bills G."/>
            <person name="Bluhm B."/>
            <person name="Cannon C."/>
            <person name="Castanera R."/>
            <person name="Culley D."/>
            <person name="Daum C."/>
            <person name="Ezra D."/>
            <person name="Gonzalez J."/>
            <person name="Henrissat B."/>
            <person name="Kuo A."/>
            <person name="Liang C."/>
            <person name="Lipzen A."/>
            <person name="Lutzoni F."/>
            <person name="Magnuson J."/>
            <person name="Mondo S."/>
            <person name="Nolan M."/>
            <person name="Ohm R."/>
            <person name="Pangilinan J."/>
            <person name="Park H.-J."/>
            <person name="Ramirez L."/>
            <person name="Alfaro M."/>
            <person name="Sun H."/>
            <person name="Tritt A."/>
            <person name="Yoshinaga Y."/>
            <person name="Zwiers L.-H."/>
            <person name="Turgeon B."/>
            <person name="Goodwin S."/>
            <person name="Spatafora J."/>
            <person name="Crous P."/>
            <person name="Grigoriev I."/>
        </authorList>
    </citation>
    <scope>NUCLEOTIDE SEQUENCE</scope>
    <source>
        <strain evidence="6">CBS 183.55</strain>
    </source>
</reference>
<name>A0A6A5R7I1_9PLEO</name>
<dbReference type="PANTHER" id="PTHR46498:SF1">
    <property type="entry name" value="GTP-BINDING PROTEIN 8"/>
    <property type="match status" value="1"/>
</dbReference>
<dbReference type="CDD" id="cd01876">
    <property type="entry name" value="YihA_EngB"/>
    <property type="match status" value="1"/>
</dbReference>
<dbReference type="Pfam" id="PF01926">
    <property type="entry name" value="MMR_HSR1"/>
    <property type="match status" value="1"/>
</dbReference>
<dbReference type="OrthoDB" id="391988at2759"/>
<keyword evidence="1" id="KW-0479">Metal-binding</keyword>
<dbReference type="SUPFAM" id="SSF52540">
    <property type="entry name" value="P-loop containing nucleoside triphosphate hydrolases"/>
    <property type="match status" value="1"/>
</dbReference>
<dbReference type="GO" id="GO:0046872">
    <property type="term" value="F:metal ion binding"/>
    <property type="evidence" value="ECO:0007669"/>
    <property type="project" value="UniProtKB-KW"/>
</dbReference>
<evidence type="ECO:0000313" key="7">
    <source>
        <dbReference type="Proteomes" id="UP000800082"/>
    </source>
</evidence>
<accession>A0A6A5R7I1</accession>
<keyword evidence="3" id="KW-0460">Magnesium</keyword>
<gene>
    <name evidence="6" type="ORF">M421DRAFT_17574</name>
</gene>
<evidence type="ECO:0000259" key="5">
    <source>
        <dbReference type="PROSITE" id="PS51706"/>
    </source>
</evidence>
<dbReference type="InterPro" id="IPR027417">
    <property type="entry name" value="P-loop_NTPase"/>
</dbReference>
<proteinExistence type="predicted"/>
<evidence type="ECO:0000256" key="4">
    <source>
        <dbReference type="ARBA" id="ARBA00023134"/>
    </source>
</evidence>
<sequence>PHDYNWYYETAAPSAANTAHANSFFEKHGKHATLLRSIAQFRKLPETDVPEVAFIGRSNVGKSSLLNAVMGCNTRALLARTSSTPGFTKTMNLYGIAAEPGVRIQTRAQDSGPGKEKIVGRGGLVIVDMPGYGSGSLTSWGVEIMKYIQSRKALRRVFVLLDAEHGLKDKDRSILASLRLAGVSHQVVLSKMDKLYIPKASEIKKVAKGAKLKAKGTVNALRAEMRTLLPDIAPPHGGAALGEILACSSETLVDGKRLGVDHVRFAVLKAVGLQGEERK</sequence>
<organism evidence="6 7">
    <name type="scientific">Didymella exigua CBS 183.55</name>
    <dbReference type="NCBI Taxonomy" id="1150837"/>
    <lineage>
        <taxon>Eukaryota</taxon>
        <taxon>Fungi</taxon>
        <taxon>Dikarya</taxon>
        <taxon>Ascomycota</taxon>
        <taxon>Pezizomycotina</taxon>
        <taxon>Dothideomycetes</taxon>
        <taxon>Pleosporomycetidae</taxon>
        <taxon>Pleosporales</taxon>
        <taxon>Pleosporineae</taxon>
        <taxon>Didymellaceae</taxon>
        <taxon>Didymella</taxon>
    </lineage>
</organism>
<evidence type="ECO:0000256" key="1">
    <source>
        <dbReference type="ARBA" id="ARBA00022723"/>
    </source>
</evidence>
<protein>
    <submittedName>
        <fullName evidence="6">GTP-binding protein engB</fullName>
    </submittedName>
</protein>
<dbReference type="Proteomes" id="UP000800082">
    <property type="component" value="Unassembled WGS sequence"/>
</dbReference>
<dbReference type="InterPro" id="IPR030393">
    <property type="entry name" value="G_ENGB_dom"/>
</dbReference>
<dbReference type="PROSITE" id="PS51706">
    <property type="entry name" value="G_ENGB"/>
    <property type="match status" value="1"/>
</dbReference>
<dbReference type="Gene3D" id="3.40.50.300">
    <property type="entry name" value="P-loop containing nucleotide triphosphate hydrolases"/>
    <property type="match status" value="1"/>
</dbReference>
<feature type="non-terminal residue" evidence="6">
    <location>
        <position position="279"/>
    </location>
</feature>
<dbReference type="RefSeq" id="XP_033443413.1">
    <property type="nucleotide sequence ID" value="XM_033587832.1"/>
</dbReference>
<evidence type="ECO:0000313" key="6">
    <source>
        <dbReference type="EMBL" id="KAF1923160.1"/>
    </source>
</evidence>